<accession>A0ABS3YW41</accession>
<protein>
    <submittedName>
        <fullName evidence="1">Uncharacterized protein</fullName>
    </submittedName>
</protein>
<evidence type="ECO:0000313" key="1">
    <source>
        <dbReference type="EMBL" id="MBO9202146.1"/>
    </source>
</evidence>
<name>A0ABS3YW41_9BACT</name>
<organism evidence="1 2">
    <name type="scientific">Niastella soli</name>
    <dbReference type="NCBI Taxonomy" id="2821487"/>
    <lineage>
        <taxon>Bacteria</taxon>
        <taxon>Pseudomonadati</taxon>
        <taxon>Bacteroidota</taxon>
        <taxon>Chitinophagia</taxon>
        <taxon>Chitinophagales</taxon>
        <taxon>Chitinophagaceae</taxon>
        <taxon>Niastella</taxon>
    </lineage>
</organism>
<sequence>MITLDKVKIYQRFNGDVDRWARGGTKEERSIMNDSDWFLIDSFIQDGNLVRKGLAADSFMDSVNERLNENCDSEETIQAIREME</sequence>
<keyword evidence="2" id="KW-1185">Reference proteome</keyword>
<dbReference type="EMBL" id="JAGHKO010000004">
    <property type="protein sequence ID" value="MBO9202146.1"/>
    <property type="molecule type" value="Genomic_DNA"/>
</dbReference>
<dbReference type="Proteomes" id="UP000677244">
    <property type="component" value="Unassembled WGS sequence"/>
</dbReference>
<proteinExistence type="predicted"/>
<dbReference type="RefSeq" id="WP_209140197.1">
    <property type="nucleotide sequence ID" value="NZ_JAGHKO010000004.1"/>
</dbReference>
<comment type="caution">
    <text evidence="1">The sequence shown here is derived from an EMBL/GenBank/DDBJ whole genome shotgun (WGS) entry which is preliminary data.</text>
</comment>
<evidence type="ECO:0000313" key="2">
    <source>
        <dbReference type="Proteomes" id="UP000677244"/>
    </source>
</evidence>
<gene>
    <name evidence="1" type="ORF">J7I42_17810</name>
</gene>
<reference evidence="1 2" key="1">
    <citation type="submission" date="2021-03" db="EMBL/GenBank/DDBJ databases">
        <title>Assistant Professor.</title>
        <authorList>
            <person name="Huq M.A."/>
        </authorList>
    </citation>
    <scope>NUCLEOTIDE SEQUENCE [LARGE SCALE GENOMIC DNA]</scope>
    <source>
        <strain evidence="1 2">MAH-29</strain>
    </source>
</reference>